<keyword evidence="2" id="KW-1185">Reference proteome</keyword>
<organism evidence="1 2">
    <name type="scientific">Planomonospora corallina</name>
    <dbReference type="NCBI Taxonomy" id="1806052"/>
    <lineage>
        <taxon>Bacteria</taxon>
        <taxon>Bacillati</taxon>
        <taxon>Actinomycetota</taxon>
        <taxon>Actinomycetes</taxon>
        <taxon>Streptosporangiales</taxon>
        <taxon>Streptosporangiaceae</taxon>
        <taxon>Planomonospora</taxon>
    </lineage>
</organism>
<dbReference type="InterPro" id="IPR036390">
    <property type="entry name" value="WH_DNA-bd_sf"/>
</dbReference>
<evidence type="ECO:0000313" key="2">
    <source>
        <dbReference type="Proteomes" id="UP001595850"/>
    </source>
</evidence>
<dbReference type="InterPro" id="IPR036388">
    <property type="entry name" value="WH-like_DNA-bd_sf"/>
</dbReference>
<accession>A0ABV8IF03</accession>
<comment type="caution">
    <text evidence="1">The sequence shown here is derived from an EMBL/GenBank/DDBJ whole genome shotgun (WGS) entry which is preliminary data.</text>
</comment>
<proteinExistence type="predicted"/>
<dbReference type="Proteomes" id="UP001595850">
    <property type="component" value="Unassembled WGS sequence"/>
</dbReference>
<dbReference type="EMBL" id="JBHSBM010000060">
    <property type="protein sequence ID" value="MFC4062808.1"/>
    <property type="molecule type" value="Genomic_DNA"/>
</dbReference>
<name>A0ABV8IF03_9ACTN</name>
<gene>
    <name evidence="1" type="ORF">ACFOWE_31340</name>
</gene>
<evidence type="ECO:0008006" key="3">
    <source>
        <dbReference type="Google" id="ProtNLM"/>
    </source>
</evidence>
<protein>
    <recommendedName>
        <fullName evidence="3">MarR family transcriptional regulator</fullName>
    </recommendedName>
</protein>
<dbReference type="Gene3D" id="1.10.10.10">
    <property type="entry name" value="Winged helix-like DNA-binding domain superfamily/Winged helix DNA-binding domain"/>
    <property type="match status" value="1"/>
</dbReference>
<dbReference type="SUPFAM" id="SSF46785">
    <property type="entry name" value="Winged helix' DNA-binding domain"/>
    <property type="match status" value="1"/>
</dbReference>
<sequence length="106" mass="11927">MNVFFWRRPVVDGVRLTPASERVLRVPLTSAPGLTVAAIGSRAGVKTRTVSRLLVRLQVRSWVLSAWESLPPGADRPRRRFYRLTPYGRTRTLRLLGAYDTPGGRP</sequence>
<evidence type="ECO:0000313" key="1">
    <source>
        <dbReference type="EMBL" id="MFC4062808.1"/>
    </source>
</evidence>
<dbReference type="RefSeq" id="WP_377294257.1">
    <property type="nucleotide sequence ID" value="NZ_JBHSBM010000060.1"/>
</dbReference>
<reference evidence="2" key="1">
    <citation type="journal article" date="2019" name="Int. J. Syst. Evol. Microbiol.">
        <title>The Global Catalogue of Microorganisms (GCM) 10K type strain sequencing project: providing services to taxonomists for standard genome sequencing and annotation.</title>
        <authorList>
            <consortium name="The Broad Institute Genomics Platform"/>
            <consortium name="The Broad Institute Genome Sequencing Center for Infectious Disease"/>
            <person name="Wu L."/>
            <person name="Ma J."/>
        </authorList>
    </citation>
    <scope>NUCLEOTIDE SEQUENCE [LARGE SCALE GENOMIC DNA]</scope>
    <source>
        <strain evidence="2">TBRC 4489</strain>
    </source>
</reference>